<proteinExistence type="predicted"/>
<reference evidence="2" key="1">
    <citation type="journal article" date="2022" name="New Phytol.">
        <title>Phylogenomic structure and speciation in an emerging model: the Sphagnum magellanicum complex (Bryophyta).</title>
        <authorList>
            <person name="Shaw A.J."/>
            <person name="Piatkowski B."/>
            <person name="Duffy A.M."/>
            <person name="Aguero B."/>
            <person name="Imwattana K."/>
            <person name="Nieto-Lugilde M."/>
            <person name="Healey A."/>
            <person name="Weston D.J."/>
            <person name="Patel M.N."/>
            <person name="Schmutz J."/>
            <person name="Grimwood J."/>
            <person name="Yavitt J.B."/>
            <person name="Hassel K."/>
            <person name="Stenoien H.K."/>
            <person name="Flatberg K.I."/>
            <person name="Bickford C.P."/>
            <person name="Hicks K.A."/>
        </authorList>
    </citation>
    <scope>NUCLEOTIDE SEQUENCE [LARGE SCALE GENOMIC DNA]</scope>
</reference>
<protein>
    <submittedName>
        <fullName evidence="1">Uncharacterized protein</fullName>
    </submittedName>
</protein>
<accession>A0ACB8HJM4</accession>
<gene>
    <name evidence="1" type="ORF">CY35_07G026600</name>
</gene>
<evidence type="ECO:0000313" key="2">
    <source>
        <dbReference type="Proteomes" id="UP000828922"/>
    </source>
</evidence>
<evidence type="ECO:0000313" key="1">
    <source>
        <dbReference type="EMBL" id="KAH9556420.1"/>
    </source>
</evidence>
<name>A0ACB8HJM4_9BRYO</name>
<sequence>MVSAVARDRHPKFWNLKLPRMPLTRRAPRPWLPRSLFFLACVRFWRHLRRSGRSLLALSSRRPNQVRASFSLPKLSSAQQRQPGGTRSYGSPPLRPNVAATKEEEDAKSRGDWCREAGGGCVDSWFRIPSWRLPADTCLESAPASRVSSGVEEEEDDDGVSTTRSDGFQGAEPDQRHGYRAKGRKEKLFASRAQWKVKKCEEVQKDCPSSLRSLSQFEANALADIMAMDGDEEVMQLKCGDSVRACDMKLLLSGGWLNSEVINTYMTLIEIRSRTLWNIHKKEQKFGRVPPRVCVYNSFFCQKLLTSGYEGVCRWKNKIDWFEYDIIIIPVNYFQSHWALVAVDMRQQAVEYYDSHVHSTAENAYDSVLVSVNEFLKESCIHKFGSHQRLCHWTQEIMEDGVPQQEDESSCGVYICVFADLLARGLEPPFSFSQKDIFQIRQGIAAELLAARGS</sequence>
<dbReference type="Proteomes" id="UP000828922">
    <property type="component" value="Linkage Group LG07"/>
</dbReference>
<comment type="caution">
    <text evidence="1">The sequence shown here is derived from an EMBL/GenBank/DDBJ whole genome shotgun (WGS) entry which is preliminary data.</text>
</comment>
<keyword evidence="2" id="KW-1185">Reference proteome</keyword>
<dbReference type="EMBL" id="CM038913">
    <property type="protein sequence ID" value="KAH9556420.1"/>
    <property type="molecule type" value="Genomic_DNA"/>
</dbReference>
<organism evidence="1 2">
    <name type="scientific">Sphagnum magellanicum</name>
    <dbReference type="NCBI Taxonomy" id="128215"/>
    <lineage>
        <taxon>Eukaryota</taxon>
        <taxon>Viridiplantae</taxon>
        <taxon>Streptophyta</taxon>
        <taxon>Embryophyta</taxon>
        <taxon>Bryophyta</taxon>
        <taxon>Sphagnophytina</taxon>
        <taxon>Sphagnopsida</taxon>
        <taxon>Sphagnales</taxon>
        <taxon>Sphagnaceae</taxon>
        <taxon>Sphagnum</taxon>
    </lineage>
</organism>